<evidence type="ECO:0000313" key="3">
    <source>
        <dbReference type="Proteomes" id="UP001597188"/>
    </source>
</evidence>
<protein>
    <recommendedName>
        <fullName evidence="4">Extracellular protein</fullName>
    </recommendedName>
</protein>
<gene>
    <name evidence="2" type="ORF">ACFQ5L_03820</name>
</gene>
<evidence type="ECO:0000313" key="2">
    <source>
        <dbReference type="EMBL" id="MFD1420090.1"/>
    </source>
</evidence>
<evidence type="ECO:0008006" key="4">
    <source>
        <dbReference type="Google" id="ProtNLM"/>
    </source>
</evidence>
<evidence type="ECO:0000256" key="1">
    <source>
        <dbReference type="SAM" id="SignalP"/>
    </source>
</evidence>
<dbReference type="RefSeq" id="WP_137634301.1">
    <property type="nucleotide sequence ID" value="NZ_BJDL01000008.1"/>
</dbReference>
<name>A0ABW4C0X8_9LACO</name>
<organism evidence="2 3">
    <name type="scientific">Lactiplantibacillus songbeiensis</name>
    <dbReference type="NCBI Taxonomy" id="2559920"/>
    <lineage>
        <taxon>Bacteria</taxon>
        <taxon>Bacillati</taxon>
        <taxon>Bacillota</taxon>
        <taxon>Bacilli</taxon>
        <taxon>Lactobacillales</taxon>
        <taxon>Lactobacillaceae</taxon>
        <taxon>Lactiplantibacillus</taxon>
    </lineage>
</organism>
<keyword evidence="3" id="KW-1185">Reference proteome</keyword>
<proteinExistence type="predicted"/>
<feature type="signal peptide" evidence="1">
    <location>
        <begin position="1"/>
        <end position="25"/>
    </location>
</feature>
<sequence>MPLLSKKYLSLSTILLASLAMTAIAAEPAQASSVRDFSQVKHNWNTDNAITKLQLYKTTHGHYTTGPHARYYFNMRITNRTNRAFRFKFTRLVADTDGGEFDGYLYKLVDRHKAVNIPAHHTVTVKKAFATNQQNLVKWDFPHSENYLSYGKKTTHYLFMITPKNYYRLYQGSYHTFN</sequence>
<keyword evidence="1" id="KW-0732">Signal</keyword>
<accession>A0ABW4C0X8</accession>
<feature type="chain" id="PRO_5045300324" description="Extracellular protein" evidence="1">
    <location>
        <begin position="26"/>
        <end position="178"/>
    </location>
</feature>
<comment type="caution">
    <text evidence="2">The sequence shown here is derived from an EMBL/GenBank/DDBJ whole genome shotgun (WGS) entry which is preliminary data.</text>
</comment>
<dbReference type="Proteomes" id="UP001597188">
    <property type="component" value="Unassembled WGS sequence"/>
</dbReference>
<reference evidence="3" key="1">
    <citation type="journal article" date="2019" name="Int. J. Syst. Evol. Microbiol.">
        <title>The Global Catalogue of Microorganisms (GCM) 10K type strain sequencing project: providing services to taxonomists for standard genome sequencing and annotation.</title>
        <authorList>
            <consortium name="The Broad Institute Genomics Platform"/>
            <consortium name="The Broad Institute Genome Sequencing Center for Infectious Disease"/>
            <person name="Wu L."/>
            <person name="Ma J."/>
        </authorList>
    </citation>
    <scope>NUCLEOTIDE SEQUENCE [LARGE SCALE GENOMIC DNA]</scope>
    <source>
        <strain evidence="3">CCM 8931</strain>
    </source>
</reference>
<dbReference type="EMBL" id="JBHTOJ010000009">
    <property type="protein sequence ID" value="MFD1420090.1"/>
    <property type="molecule type" value="Genomic_DNA"/>
</dbReference>